<dbReference type="EMBL" id="RQSP01000004">
    <property type="protein sequence ID" value="KAB5608127.1"/>
    <property type="molecule type" value="Genomic_DNA"/>
</dbReference>
<evidence type="ECO:0000313" key="7">
    <source>
        <dbReference type="Proteomes" id="UP000326336"/>
    </source>
</evidence>
<evidence type="ECO:0000256" key="4">
    <source>
        <dbReference type="ARBA" id="ARBA00022777"/>
    </source>
</evidence>
<dbReference type="GO" id="GO:0000160">
    <property type="term" value="P:phosphorelay signal transduction system"/>
    <property type="evidence" value="ECO:0007669"/>
    <property type="project" value="UniProtKB-KW"/>
</dbReference>
<protein>
    <recommendedName>
        <fullName evidence="2">histidine kinase</fullName>
        <ecNumber evidence="2">2.7.13.3</ecNumber>
    </recommendedName>
</protein>
<keyword evidence="7" id="KW-1185">Reference proteome</keyword>
<evidence type="ECO:0000256" key="1">
    <source>
        <dbReference type="ARBA" id="ARBA00000085"/>
    </source>
</evidence>
<proteinExistence type="predicted"/>
<dbReference type="GO" id="GO:0004673">
    <property type="term" value="F:protein histidine kinase activity"/>
    <property type="evidence" value="ECO:0007669"/>
    <property type="project" value="UniProtKB-EC"/>
</dbReference>
<dbReference type="InterPro" id="IPR050482">
    <property type="entry name" value="Sensor_HK_TwoCompSys"/>
</dbReference>
<evidence type="ECO:0000313" key="6">
    <source>
        <dbReference type="EMBL" id="KAB5608127.1"/>
    </source>
</evidence>
<keyword evidence="5" id="KW-0902">Two-component regulatory system</keyword>
<dbReference type="AlphaFoldDB" id="A0A5N5RLG4"/>
<comment type="catalytic activity">
    <reaction evidence="1">
        <text>ATP + protein L-histidine = ADP + protein N-phospho-L-histidine.</text>
        <dbReference type="EC" id="2.7.13.3"/>
    </reaction>
</comment>
<name>A0A5N5RLG4_9BIFI</name>
<gene>
    <name evidence="6" type="ORF">EHS19_01985</name>
</gene>
<evidence type="ECO:0000256" key="2">
    <source>
        <dbReference type="ARBA" id="ARBA00012438"/>
    </source>
</evidence>
<keyword evidence="3" id="KW-0808">Transferase</keyword>
<dbReference type="PANTHER" id="PTHR24421:SF10">
    <property type="entry name" value="NITRATE_NITRITE SENSOR PROTEIN NARQ"/>
    <property type="match status" value="1"/>
</dbReference>
<dbReference type="InterPro" id="IPR036890">
    <property type="entry name" value="HATPase_C_sf"/>
</dbReference>
<dbReference type="Gene3D" id="3.30.565.10">
    <property type="entry name" value="Histidine kinase-like ATPase, C-terminal domain"/>
    <property type="match status" value="1"/>
</dbReference>
<comment type="caution">
    <text evidence="6">The sequence shown here is derived from an EMBL/GenBank/DDBJ whole genome shotgun (WGS) entry which is preliminary data.</text>
</comment>
<dbReference type="SUPFAM" id="SSF55874">
    <property type="entry name" value="ATPase domain of HSP90 chaperone/DNA topoisomerase II/histidine kinase"/>
    <property type="match status" value="1"/>
</dbReference>
<evidence type="ECO:0000256" key="5">
    <source>
        <dbReference type="ARBA" id="ARBA00023012"/>
    </source>
</evidence>
<sequence>MFIPLFLPLSSLTLGNTITASCTYILASVSGYLYRQQQRQHRLQIAEQKAVNLATRNNIAIALHDSLSGHLSYVALKSQQRMDDPSTTESDRSIWLDIYNQTRYSLDAMHTIIDVLNGKEQYSGQTISTLINTLITENNSIIHNLGIKGQTLIHLTTDHPAKHPSCIEAISLLEELYSNIVRHCHKGSTYLMTVSVDLHCITITQIDDERHPNQITGLKHHGYGLQTHKKRITELGGTMSYSDNEHDGWSLQARIPLAMH</sequence>
<reference evidence="6 7" key="1">
    <citation type="journal article" date="2019" name="Int. J. Syst. Evol. Microbiol.">
        <title>Bifidobacterium jacchi sp. nov., isolated from the faeces of a baby common marmoset (Callithrix jacchus).</title>
        <authorList>
            <person name="Modesto M."/>
            <person name="Watanabe K."/>
            <person name="Arita M."/>
            <person name="Satti M."/>
            <person name="Oki K."/>
            <person name="Sciavilla P."/>
            <person name="Patavino C."/>
            <person name="Camma C."/>
            <person name="Michelini S."/>
            <person name="Sgorbati B."/>
            <person name="Mattarelli P."/>
        </authorList>
    </citation>
    <scope>NUCLEOTIDE SEQUENCE [LARGE SCALE GENOMIC DNA]</scope>
    <source>
        <strain evidence="6 7">MRM 9.3</strain>
    </source>
</reference>
<keyword evidence="4" id="KW-0418">Kinase</keyword>
<accession>A0A5N5RLG4</accession>
<dbReference type="Proteomes" id="UP000326336">
    <property type="component" value="Unassembled WGS sequence"/>
</dbReference>
<evidence type="ECO:0000256" key="3">
    <source>
        <dbReference type="ARBA" id="ARBA00022679"/>
    </source>
</evidence>
<dbReference type="PANTHER" id="PTHR24421">
    <property type="entry name" value="NITRATE/NITRITE SENSOR PROTEIN NARX-RELATED"/>
    <property type="match status" value="1"/>
</dbReference>
<dbReference type="EC" id="2.7.13.3" evidence="2"/>
<organism evidence="6 7">
    <name type="scientific">Bifidobacterium jacchi</name>
    <dbReference type="NCBI Taxonomy" id="2490545"/>
    <lineage>
        <taxon>Bacteria</taxon>
        <taxon>Bacillati</taxon>
        <taxon>Actinomycetota</taxon>
        <taxon>Actinomycetes</taxon>
        <taxon>Bifidobacteriales</taxon>
        <taxon>Bifidobacteriaceae</taxon>
        <taxon>Bifidobacterium</taxon>
    </lineage>
</organism>